<organism evidence="3 4">
    <name type="scientific">Hymenobacter glaciei</name>
    <dbReference type="NCBI Taxonomy" id="877209"/>
    <lineage>
        <taxon>Bacteria</taxon>
        <taxon>Pseudomonadati</taxon>
        <taxon>Bacteroidota</taxon>
        <taxon>Cytophagia</taxon>
        <taxon>Cytophagales</taxon>
        <taxon>Hymenobacteraceae</taxon>
        <taxon>Hymenobacter</taxon>
    </lineage>
</organism>
<dbReference type="InterPro" id="IPR026444">
    <property type="entry name" value="Secre_tail"/>
</dbReference>
<dbReference type="PANTHER" id="PTHR40050:SF1">
    <property type="entry name" value="INNER SPORE COAT PROTEIN H"/>
    <property type="match status" value="1"/>
</dbReference>
<comment type="caution">
    <text evidence="3">The sequence shown here is derived from an EMBL/GenBank/DDBJ whole genome shotgun (WGS) entry which is preliminary data.</text>
</comment>
<dbReference type="Pfam" id="PF18962">
    <property type="entry name" value="Por_Secre_tail"/>
    <property type="match status" value="1"/>
</dbReference>
<gene>
    <name evidence="3" type="ORF">GCM10022409_03820</name>
</gene>
<evidence type="ECO:0000256" key="1">
    <source>
        <dbReference type="SAM" id="SignalP"/>
    </source>
</evidence>
<keyword evidence="4" id="KW-1185">Reference proteome</keyword>
<proteinExistence type="predicted"/>
<feature type="chain" id="PRO_5045867657" description="Secretion system C-terminal sorting domain-containing protein" evidence="1">
    <location>
        <begin position="26"/>
        <end position="573"/>
    </location>
</feature>
<feature type="domain" description="Secretion system C-terminal sorting" evidence="2">
    <location>
        <begin position="504"/>
        <end position="572"/>
    </location>
</feature>
<dbReference type="Pfam" id="PF08757">
    <property type="entry name" value="CotH"/>
    <property type="match status" value="1"/>
</dbReference>
<reference evidence="4" key="1">
    <citation type="journal article" date="2019" name="Int. J. Syst. Evol. Microbiol.">
        <title>The Global Catalogue of Microorganisms (GCM) 10K type strain sequencing project: providing services to taxonomists for standard genome sequencing and annotation.</title>
        <authorList>
            <consortium name="The Broad Institute Genomics Platform"/>
            <consortium name="The Broad Institute Genome Sequencing Center for Infectious Disease"/>
            <person name="Wu L."/>
            <person name="Ma J."/>
        </authorList>
    </citation>
    <scope>NUCLEOTIDE SEQUENCE [LARGE SCALE GENOMIC DNA]</scope>
    <source>
        <strain evidence="4">JCM 17225</strain>
    </source>
</reference>
<dbReference type="InterPro" id="IPR014867">
    <property type="entry name" value="Spore_coat_CotH_CotH2/3/7"/>
</dbReference>
<feature type="signal peptide" evidence="1">
    <location>
        <begin position="1"/>
        <end position="25"/>
    </location>
</feature>
<evidence type="ECO:0000313" key="4">
    <source>
        <dbReference type="Proteomes" id="UP001501469"/>
    </source>
</evidence>
<dbReference type="NCBIfam" id="TIGR04183">
    <property type="entry name" value="Por_Secre_tail"/>
    <property type="match status" value="1"/>
</dbReference>
<dbReference type="Proteomes" id="UP001501469">
    <property type="component" value="Unassembled WGS sequence"/>
</dbReference>
<evidence type="ECO:0000313" key="3">
    <source>
        <dbReference type="EMBL" id="GAA4023232.1"/>
    </source>
</evidence>
<protein>
    <recommendedName>
        <fullName evidence="2">Secretion system C-terminal sorting domain-containing protein</fullName>
    </recommendedName>
</protein>
<keyword evidence="1" id="KW-0732">Signal</keyword>
<dbReference type="PANTHER" id="PTHR40050">
    <property type="entry name" value="INNER SPORE COAT PROTEIN H"/>
    <property type="match status" value="1"/>
</dbReference>
<accession>A0ABP7T9Z9</accession>
<name>A0ABP7T9Z9_9BACT</name>
<dbReference type="EMBL" id="BAABDK010000001">
    <property type="protein sequence ID" value="GAA4023232.1"/>
    <property type="molecule type" value="Genomic_DNA"/>
</dbReference>
<evidence type="ECO:0000259" key="2">
    <source>
        <dbReference type="Pfam" id="PF18962"/>
    </source>
</evidence>
<dbReference type="RefSeq" id="WP_345049625.1">
    <property type="nucleotide sequence ID" value="NZ_BAABDK010000001.1"/>
</dbReference>
<sequence>MQPKSIFSQLAFCLLVCLLPIYQAAASTSDTLVVRPHFYHIDYHKKLILVNQNLDELNSESNQPKKYLLLDSLYDFQQVSTQVQTNTSYQVKLANVAYTLYFTQLPVVHVSAKRPIVDAPSVYAQFSLADTTGRFMTANTGIEIRGGASQGFPKKSYELSFWADTVGLTSQDVQFGTMRTADKWNLQAMYNEPLRIRSKSANELWQEMDTLYYHAAEPDAKSGIATTYTELFLNGEYAGVYQLAERIDRKQLKLKKYNKGIVGELYKGVDWGGAVTFTGLPAFYNTSETWGGFEYKYPDEKIDWTALYDFVNFVENSSNQTFFQTYRQRFNLANAVDYYIFLNVVRATDNTGKNLYVARYKAGEPYYYVPWDLDGVFGTNYAGQNDPTTTGLLSNGFYDRLRQDCSPTGFGATLQRRWAQLRKTVLAESHILGKFQQHTAYLRSNNVYEREKLTWSAFTDDAAQTVYMTNWLHNRLSYLDGEFANPCPTITAVASAQEKGNHCYPNPAKEVLHVEHEATASELVIRDLLGKTVVQVGLTGTRTSVDMRSVAPGMYLVTISSKNASQTQKLIVE</sequence>